<dbReference type="PROSITE" id="PS50042">
    <property type="entry name" value="CNMP_BINDING_3"/>
    <property type="match status" value="1"/>
</dbReference>
<evidence type="ECO:0000256" key="6">
    <source>
        <dbReference type="SAM" id="Phobius"/>
    </source>
</evidence>
<evidence type="ECO:0000256" key="5">
    <source>
        <dbReference type="SAM" id="MobiDB-lite"/>
    </source>
</evidence>
<evidence type="ECO:0000256" key="3">
    <source>
        <dbReference type="ARBA" id="ARBA00022989"/>
    </source>
</evidence>
<dbReference type="PROSITE" id="PS50801">
    <property type="entry name" value="STAS"/>
    <property type="match status" value="1"/>
</dbReference>
<feature type="transmembrane region" description="Helical" evidence="6">
    <location>
        <begin position="326"/>
        <end position="346"/>
    </location>
</feature>
<feature type="domain" description="STAS" evidence="8">
    <location>
        <begin position="694"/>
        <end position="837"/>
    </location>
</feature>
<dbReference type="SUPFAM" id="SSF51206">
    <property type="entry name" value="cAMP-binding domain-like"/>
    <property type="match status" value="1"/>
</dbReference>
<reference evidence="9 10" key="1">
    <citation type="journal article" date="2024" name="Nat. Commun.">
        <title>Phylogenomics reveals the evolutionary origins of lichenization in chlorophyte algae.</title>
        <authorList>
            <person name="Puginier C."/>
            <person name="Libourel C."/>
            <person name="Otte J."/>
            <person name="Skaloud P."/>
            <person name="Haon M."/>
            <person name="Grisel S."/>
            <person name="Petersen M."/>
            <person name="Berrin J.G."/>
            <person name="Delaux P.M."/>
            <person name="Dal Grande F."/>
            <person name="Keller J."/>
        </authorList>
    </citation>
    <scope>NUCLEOTIDE SEQUENCE [LARGE SCALE GENOMIC DNA]</scope>
    <source>
        <strain evidence="9 10">SAG 216-7</strain>
    </source>
</reference>
<feature type="transmembrane region" description="Helical" evidence="6">
    <location>
        <begin position="537"/>
        <end position="557"/>
    </location>
</feature>
<evidence type="ECO:0000256" key="1">
    <source>
        <dbReference type="ARBA" id="ARBA00004141"/>
    </source>
</evidence>
<feature type="compositionally biased region" description="Pro residues" evidence="5">
    <location>
        <begin position="50"/>
        <end position="62"/>
    </location>
</feature>
<keyword evidence="2 6" id="KW-0812">Transmembrane</keyword>
<keyword evidence="10" id="KW-1185">Reference proteome</keyword>
<feature type="transmembrane region" description="Helical" evidence="6">
    <location>
        <begin position="298"/>
        <end position="314"/>
    </location>
</feature>
<dbReference type="Gene3D" id="3.30.750.24">
    <property type="entry name" value="STAS domain"/>
    <property type="match status" value="1"/>
</dbReference>
<organism evidence="9 10">
    <name type="scientific">Coccomyxa subellipsoidea</name>
    <dbReference type="NCBI Taxonomy" id="248742"/>
    <lineage>
        <taxon>Eukaryota</taxon>
        <taxon>Viridiplantae</taxon>
        <taxon>Chlorophyta</taxon>
        <taxon>core chlorophytes</taxon>
        <taxon>Trebouxiophyceae</taxon>
        <taxon>Trebouxiophyceae incertae sedis</taxon>
        <taxon>Coccomyxaceae</taxon>
        <taxon>Coccomyxa</taxon>
    </lineage>
</organism>
<feature type="region of interest" description="Disordered" evidence="5">
    <location>
        <begin position="1"/>
        <end position="86"/>
    </location>
</feature>
<feature type="region of interest" description="Disordered" evidence="5">
    <location>
        <begin position="178"/>
        <end position="203"/>
    </location>
</feature>
<dbReference type="CDD" id="cd00038">
    <property type="entry name" value="CAP_ED"/>
    <property type="match status" value="1"/>
</dbReference>
<feature type="transmembrane region" description="Helical" evidence="6">
    <location>
        <begin position="593"/>
        <end position="612"/>
    </location>
</feature>
<dbReference type="InterPro" id="IPR052706">
    <property type="entry name" value="Membrane-Transporter-like"/>
</dbReference>
<feature type="domain" description="Cyclic nucleotide-binding" evidence="7">
    <location>
        <begin position="889"/>
        <end position="993"/>
    </location>
</feature>
<evidence type="ECO:0000256" key="4">
    <source>
        <dbReference type="ARBA" id="ARBA00023136"/>
    </source>
</evidence>
<comment type="subcellular location">
    <subcellularLocation>
        <location evidence="1">Membrane</location>
        <topology evidence="1">Multi-pass membrane protein</topology>
    </subcellularLocation>
</comment>
<dbReference type="InterPro" id="IPR014710">
    <property type="entry name" value="RmlC-like_jellyroll"/>
</dbReference>
<accession>A0ABR2YLY5</accession>
<feature type="transmembrane region" description="Helical" evidence="6">
    <location>
        <begin position="267"/>
        <end position="292"/>
    </location>
</feature>
<evidence type="ECO:0000256" key="2">
    <source>
        <dbReference type="ARBA" id="ARBA00022692"/>
    </source>
</evidence>
<feature type="transmembrane region" description="Helical" evidence="6">
    <location>
        <begin position="366"/>
        <end position="387"/>
    </location>
</feature>
<dbReference type="InterPro" id="IPR018490">
    <property type="entry name" value="cNMP-bd_dom_sf"/>
</dbReference>
<dbReference type="SUPFAM" id="SSF52091">
    <property type="entry name" value="SpoIIaa-like"/>
    <property type="match status" value="1"/>
</dbReference>
<evidence type="ECO:0000259" key="8">
    <source>
        <dbReference type="PROSITE" id="PS50801"/>
    </source>
</evidence>
<feature type="compositionally biased region" description="Polar residues" evidence="5">
    <location>
        <begin position="30"/>
        <end position="40"/>
    </location>
</feature>
<dbReference type="PANTHER" id="PTHR43310:SF2">
    <property type="entry name" value="SLC26A_SULP TRANSPORTER DOMAIN-CONTAINING PROTEIN"/>
    <property type="match status" value="1"/>
</dbReference>
<dbReference type="EMBL" id="JALJOT010000008">
    <property type="protein sequence ID" value="KAK9908028.1"/>
    <property type="molecule type" value="Genomic_DNA"/>
</dbReference>
<feature type="transmembrane region" description="Helical" evidence="6">
    <location>
        <begin position="399"/>
        <end position="419"/>
    </location>
</feature>
<feature type="transmembrane region" description="Helical" evidence="6">
    <location>
        <begin position="425"/>
        <end position="445"/>
    </location>
</feature>
<feature type="transmembrane region" description="Helical" evidence="6">
    <location>
        <begin position="569"/>
        <end position="587"/>
    </location>
</feature>
<feature type="transmembrane region" description="Helical" evidence="6">
    <location>
        <begin position="642"/>
        <end position="662"/>
    </location>
</feature>
<dbReference type="CDD" id="cd07042">
    <property type="entry name" value="STAS_SulP_like_sulfate_transporter"/>
    <property type="match status" value="1"/>
</dbReference>
<feature type="compositionally biased region" description="Low complexity" evidence="5">
    <location>
        <begin position="11"/>
        <end position="24"/>
    </location>
</feature>
<name>A0ABR2YLY5_9CHLO</name>
<gene>
    <name evidence="9" type="ORF">WJX75_001770</name>
</gene>
<evidence type="ECO:0000259" key="7">
    <source>
        <dbReference type="PROSITE" id="PS50042"/>
    </source>
</evidence>
<dbReference type="Gene3D" id="2.60.120.10">
    <property type="entry name" value="Jelly Rolls"/>
    <property type="match status" value="1"/>
</dbReference>
<proteinExistence type="predicted"/>
<feature type="region of interest" description="Disordered" evidence="5">
    <location>
        <begin position="121"/>
        <end position="140"/>
    </location>
</feature>
<keyword evidence="3 6" id="KW-1133">Transmembrane helix</keyword>
<dbReference type="PANTHER" id="PTHR43310">
    <property type="entry name" value="SULFATE TRANSPORTER YBAR-RELATED"/>
    <property type="match status" value="1"/>
</dbReference>
<evidence type="ECO:0000313" key="10">
    <source>
        <dbReference type="Proteomes" id="UP001491310"/>
    </source>
</evidence>
<protein>
    <submittedName>
        <fullName evidence="9">Uncharacterized protein</fullName>
    </submittedName>
</protein>
<comment type="caution">
    <text evidence="9">The sequence shown here is derived from an EMBL/GenBank/DDBJ whole genome shotgun (WGS) entry which is preliminary data.</text>
</comment>
<dbReference type="Pfam" id="PF00027">
    <property type="entry name" value="cNMP_binding"/>
    <property type="match status" value="1"/>
</dbReference>
<dbReference type="Proteomes" id="UP001491310">
    <property type="component" value="Unassembled WGS sequence"/>
</dbReference>
<keyword evidence="4 6" id="KW-0472">Membrane</keyword>
<evidence type="ECO:0000313" key="9">
    <source>
        <dbReference type="EMBL" id="KAK9908028.1"/>
    </source>
</evidence>
<dbReference type="Pfam" id="PF00916">
    <property type="entry name" value="Sulfate_transp"/>
    <property type="match status" value="1"/>
</dbReference>
<sequence length="1031" mass="112604">MTDASGKGPGSSPLRARSALSQRLLEQHQVEPQVSQQPTESIIDIGPLGPSVPHPASLPPLHPGSHSRSPSGRNHEIGPDSHSLALGAGRHHHQVPEDFGGTSPLLGSPWPYLMRRKSMKEHHENHAVSPTPEGDEEHFEDPEVILSPAEAAESHSPGRRTSMQRNRDRLEERISFVSGHGLTVPANNGPSSTSSDPPDEPFHTDFLEMPGEEAPLLAKPAKKKKGGQMSNDILYGIINAIVGAPTMISFAAIIFQDDLYAPYLGQLAKLAFLASAVHQMIFTIFSTLPFAVGQVQDVGLIFLSAMATSIAHLCEKNGYDPHEALGTSLLTLAISTFIVGVLIVLVGQFKLATLTQYVPLSAIGGYLGYVGYFCIAAGVALACDVEIDSFTSWKHLANKAALIKLVPAVASTAALLLTLKHSRNPFVLPAVLVAIPVSFHVILLATGTSLQQAADAGWLMQPEPPRYFWEIYELYNIKDLKFDGVYFPGMLQQVPKLLALFFVVAFGSSLDVAAIQADSPEPLDYNHELKTVGLSNMVAGLTGAGMTGSYIFSQTIFSMRAGVKTRIHGIIIAGVELALFLVPISVVQYIPTYFFGSLLILFGVEITLDWLFYSFRKVTRMEFLLLWATYLAIMYTDLERGIGAGIVMATLYFAYSYAQVTVRTFTVLPTRSGVLRAVSERKILDLFSSRLAAISLSGYIFFGSSVSISDQVMAVARTLVGQDDSTLEAGTSSPQEAKARELGLDPLFSPEQRPHTVAAFAAAPRFILLDFRQVHGLDATSAQTFGTLWTMLERLGVELVITHLENSEMERLLRAHGVVDDDACAAFQTTEEGMQYCEEQFLKVAARHGLCRPTSSVLSLEDIISLHGNVVSGDHHDYTAIARDLKRYMREIQYEAGDTVIEMGEESNAFYIIEEGSVSVEANFLPEPSAPGSVDHPANVLARRDSSRWSFTFGPGTVTGAMDFIQRQPRRFRVVARQPSRALCMERAQFDHIATAHPEAMVVLLTVLVRTSVVDAQHVWEYLARNNSTSR</sequence>
<dbReference type="InterPro" id="IPR000595">
    <property type="entry name" value="cNMP-bd_dom"/>
</dbReference>
<dbReference type="Pfam" id="PF01740">
    <property type="entry name" value="STAS"/>
    <property type="match status" value="1"/>
</dbReference>
<dbReference type="InterPro" id="IPR036513">
    <property type="entry name" value="STAS_dom_sf"/>
</dbReference>
<feature type="transmembrane region" description="Helical" evidence="6">
    <location>
        <begin position="233"/>
        <end position="255"/>
    </location>
</feature>
<dbReference type="InterPro" id="IPR002645">
    <property type="entry name" value="STAS_dom"/>
</dbReference>
<dbReference type="InterPro" id="IPR011547">
    <property type="entry name" value="SLC26A/SulP_dom"/>
</dbReference>